<dbReference type="Gene3D" id="3.40.30.10">
    <property type="entry name" value="Glutaredoxin"/>
    <property type="match status" value="1"/>
</dbReference>
<dbReference type="EMBL" id="UINC01001924">
    <property type="protein sequence ID" value="SUZ90795.1"/>
    <property type="molecule type" value="Genomic_DNA"/>
</dbReference>
<organism evidence="1">
    <name type="scientific">marine metagenome</name>
    <dbReference type="NCBI Taxonomy" id="408172"/>
    <lineage>
        <taxon>unclassified sequences</taxon>
        <taxon>metagenomes</taxon>
        <taxon>ecological metagenomes</taxon>
    </lineage>
</organism>
<evidence type="ECO:0000313" key="1">
    <source>
        <dbReference type="EMBL" id="SUZ90795.1"/>
    </source>
</evidence>
<proteinExistence type="predicted"/>
<name>A0A381RG60_9ZZZZ</name>
<gene>
    <name evidence="1" type="ORF">METZ01_LOCUS43649</name>
</gene>
<dbReference type="AlphaFoldDB" id="A0A381RG60"/>
<reference evidence="1" key="1">
    <citation type="submission" date="2018-05" db="EMBL/GenBank/DDBJ databases">
        <authorList>
            <person name="Lanie J.A."/>
            <person name="Ng W.-L."/>
            <person name="Kazmierczak K.M."/>
            <person name="Andrzejewski T.M."/>
            <person name="Davidsen T.M."/>
            <person name="Wayne K.J."/>
            <person name="Tettelin H."/>
            <person name="Glass J.I."/>
            <person name="Rusch D."/>
            <person name="Podicherti R."/>
            <person name="Tsui H.-C.T."/>
            <person name="Winkler M.E."/>
        </authorList>
    </citation>
    <scope>NUCLEOTIDE SEQUENCE</scope>
</reference>
<sequence>MAEHADIEFFWDPVCPFAWQTSRWLRRVAELRGLTIEWRFINLSILNEERDYDAEFPEGYRESHERGRRMLRVAASVRAAEGSGAMDPLYRAFGETIWHRVAEPGTDFRSGVATVEHLTEVLALAGFDSGHAEAASDPSFDEVLRAETEVAVGRTGRDVGTPIITFGPPDGPSIFGPVISSVPDTDEACLELYEATLTLCRFSTFSELKRSNRPMLDLPLLTGRAD</sequence>
<protein>
    <recommendedName>
        <fullName evidence="2">DSBA-like thioredoxin domain-containing protein</fullName>
    </recommendedName>
</protein>
<evidence type="ECO:0008006" key="2">
    <source>
        <dbReference type="Google" id="ProtNLM"/>
    </source>
</evidence>
<dbReference type="InterPro" id="IPR036249">
    <property type="entry name" value="Thioredoxin-like_sf"/>
</dbReference>
<dbReference type="Pfam" id="PF22234">
    <property type="entry name" value="Rv2466c-like"/>
    <property type="match status" value="1"/>
</dbReference>
<dbReference type="InterPro" id="IPR053977">
    <property type="entry name" value="Rv2466c-like"/>
</dbReference>
<accession>A0A381RG60</accession>
<dbReference type="SUPFAM" id="SSF52833">
    <property type="entry name" value="Thioredoxin-like"/>
    <property type="match status" value="1"/>
</dbReference>